<keyword evidence="3" id="KW-1185">Reference proteome</keyword>
<keyword evidence="1" id="KW-0812">Transmembrane</keyword>
<name>A0A941DBY7_9BURK</name>
<feature type="transmembrane region" description="Helical" evidence="1">
    <location>
        <begin position="6"/>
        <end position="23"/>
    </location>
</feature>
<reference evidence="2 3" key="1">
    <citation type="submission" date="2021-04" db="EMBL/GenBank/DDBJ databases">
        <title>novel species isolated from subtropical streams in China.</title>
        <authorList>
            <person name="Lu H."/>
        </authorList>
    </citation>
    <scope>NUCLEOTIDE SEQUENCE [LARGE SCALE GENOMIC DNA]</scope>
    <source>
        <strain evidence="2 3">BYS107W</strain>
    </source>
</reference>
<dbReference type="AlphaFoldDB" id="A0A941DBY7"/>
<accession>A0A941DBY7</accession>
<evidence type="ECO:0000256" key="1">
    <source>
        <dbReference type="SAM" id="Phobius"/>
    </source>
</evidence>
<keyword evidence="1" id="KW-0472">Membrane</keyword>
<dbReference type="EMBL" id="JAGSPM010000002">
    <property type="protein sequence ID" value="MBR7745888.1"/>
    <property type="molecule type" value="Genomic_DNA"/>
</dbReference>
<keyword evidence="1" id="KW-1133">Transmembrane helix</keyword>
<dbReference type="Proteomes" id="UP000680158">
    <property type="component" value="Unassembled WGS sequence"/>
</dbReference>
<comment type="caution">
    <text evidence="2">The sequence shown here is derived from an EMBL/GenBank/DDBJ whole genome shotgun (WGS) entry which is preliminary data.</text>
</comment>
<evidence type="ECO:0000313" key="3">
    <source>
        <dbReference type="Proteomes" id="UP000680158"/>
    </source>
</evidence>
<dbReference type="RefSeq" id="WP_212683245.1">
    <property type="nucleotide sequence ID" value="NZ_JAGSPM010000002.1"/>
</dbReference>
<protein>
    <submittedName>
        <fullName evidence="2">Uncharacterized protein</fullName>
    </submittedName>
</protein>
<proteinExistence type="predicted"/>
<evidence type="ECO:0000313" key="2">
    <source>
        <dbReference type="EMBL" id="MBR7745888.1"/>
    </source>
</evidence>
<gene>
    <name evidence="2" type="ORF">KDM92_04795</name>
</gene>
<feature type="transmembrane region" description="Helical" evidence="1">
    <location>
        <begin position="35"/>
        <end position="54"/>
    </location>
</feature>
<feature type="transmembrane region" description="Helical" evidence="1">
    <location>
        <begin position="69"/>
        <end position="89"/>
    </location>
</feature>
<organism evidence="2 3">
    <name type="scientific">Undibacterium baiyunense</name>
    <dbReference type="NCBI Taxonomy" id="2828731"/>
    <lineage>
        <taxon>Bacteria</taxon>
        <taxon>Pseudomonadati</taxon>
        <taxon>Pseudomonadota</taxon>
        <taxon>Betaproteobacteria</taxon>
        <taxon>Burkholderiales</taxon>
        <taxon>Oxalobacteraceae</taxon>
        <taxon>Undibacterium</taxon>
    </lineage>
</organism>
<sequence>MSPELSIILLNIVIALLAYLSVYPTLAGNDFNKIAFYDIFTSAIALAIVGYHYWGSDYQFDLLFAEVNWFWYTLAIYTAVEIPLMWWYFKKNGVSIKR</sequence>